<keyword evidence="3" id="KW-1185">Reference proteome</keyword>
<protein>
    <submittedName>
        <fullName evidence="2">DUF4198 domain-containing protein</fullName>
    </submittedName>
</protein>
<dbReference type="InterPro" id="IPR019613">
    <property type="entry name" value="DUF4198"/>
</dbReference>
<organism evidence="2 3">
    <name type="scientific">Cellvibrio polysaccharolyticus</name>
    <dbReference type="NCBI Taxonomy" id="2082724"/>
    <lineage>
        <taxon>Bacteria</taxon>
        <taxon>Pseudomonadati</taxon>
        <taxon>Pseudomonadota</taxon>
        <taxon>Gammaproteobacteria</taxon>
        <taxon>Cellvibrionales</taxon>
        <taxon>Cellvibrionaceae</taxon>
        <taxon>Cellvibrio</taxon>
    </lineage>
</organism>
<sequence>MKHFMKMATVVAVSLALPLAAQAHRAWIVPAATVLSGDDPWVTFDAAISNDIFHADHAAMRLEGIKVTGPDGKAVELQNGATGKYRSTFDLNLSQRGTYKVFSASGGLNARWETEEGERRFWPPRGQTPDAAAFAKEVPAKAKNLEVSQSSRRMETFVTAGSPSETVLKPTNSGLELVPVTHPNDLFAGEKAEFGLIIDGKPAVGAKVTVIPGGMRYRNGQDAIEVETDKDGKFAITWPAAGLYWLSASYRDNQAKAPATSRSGSYVATFEVLPE</sequence>
<name>A0A928YW36_9GAMM</name>
<dbReference type="RefSeq" id="WP_193909832.1">
    <property type="nucleotide sequence ID" value="NZ_PRDL01000001.1"/>
</dbReference>
<evidence type="ECO:0000313" key="3">
    <source>
        <dbReference type="Proteomes" id="UP000652567"/>
    </source>
</evidence>
<comment type="caution">
    <text evidence="2">The sequence shown here is derived from an EMBL/GenBank/DDBJ whole genome shotgun (WGS) entry which is preliminary data.</text>
</comment>
<feature type="signal peptide" evidence="1">
    <location>
        <begin position="1"/>
        <end position="23"/>
    </location>
</feature>
<keyword evidence="1" id="KW-0732">Signal</keyword>
<evidence type="ECO:0000256" key="1">
    <source>
        <dbReference type="SAM" id="SignalP"/>
    </source>
</evidence>
<gene>
    <name evidence="2" type="ORF">C4F51_11345</name>
</gene>
<dbReference type="Proteomes" id="UP000652567">
    <property type="component" value="Unassembled WGS sequence"/>
</dbReference>
<dbReference type="EMBL" id="PRDL01000001">
    <property type="protein sequence ID" value="MBE8717778.1"/>
    <property type="molecule type" value="Genomic_DNA"/>
</dbReference>
<proteinExistence type="predicted"/>
<evidence type="ECO:0000313" key="2">
    <source>
        <dbReference type="EMBL" id="MBE8717778.1"/>
    </source>
</evidence>
<dbReference type="AlphaFoldDB" id="A0A928YW36"/>
<feature type="chain" id="PRO_5037529218" evidence="1">
    <location>
        <begin position="24"/>
        <end position="275"/>
    </location>
</feature>
<accession>A0A928YW36</accession>
<reference evidence="2" key="1">
    <citation type="submission" date="2018-07" db="EMBL/GenBank/DDBJ databases">
        <title>Genome assembly of strain Ka43.</title>
        <authorList>
            <person name="Kukolya J."/>
            <person name="Nagy I."/>
            <person name="Horvath B."/>
            <person name="Toth A."/>
        </authorList>
    </citation>
    <scope>NUCLEOTIDE SEQUENCE</scope>
    <source>
        <strain evidence="2">KB43</strain>
    </source>
</reference>
<dbReference type="Pfam" id="PF10670">
    <property type="entry name" value="DUF4198"/>
    <property type="match status" value="1"/>
</dbReference>